<evidence type="ECO:0000256" key="3">
    <source>
        <dbReference type="ARBA" id="ARBA00023125"/>
    </source>
</evidence>
<dbReference type="Pfam" id="PF03466">
    <property type="entry name" value="LysR_substrate"/>
    <property type="match status" value="1"/>
</dbReference>
<sequence length="297" mass="33591">MEIQQLKFFLEVVKYKNFTIAAAELCISQSSLSKHIKALENELGVKLLERSARSVKLTEAGSEFFDFADGIIQSYNEMQVKMNTYKEKNKKKLTIGTIPVMSQYGITSLIVRFTKQHVDIDINIIEDRSPEILALLDASKIDLAFIRTIALPGDTYKVNPLIDDDLIMMVPKGHPFAKKSCIDLSEASKENFIFLDSGPGIYDLCVEACKTSGFEPHVLYEYSRIETIIGVVSEGIGVSLLMRRVLDFFNNQDIEIVELSRKFSTTIALVSLPHKKPSDTVKKFTSYTKEWVKNNKL</sequence>
<dbReference type="SUPFAM" id="SSF53850">
    <property type="entry name" value="Periplasmic binding protein-like II"/>
    <property type="match status" value="1"/>
</dbReference>
<keyword evidence="4" id="KW-0804">Transcription</keyword>
<dbReference type="SUPFAM" id="SSF46785">
    <property type="entry name" value="Winged helix' DNA-binding domain"/>
    <property type="match status" value="1"/>
</dbReference>
<feature type="domain" description="HTH lysR-type" evidence="5">
    <location>
        <begin position="1"/>
        <end position="58"/>
    </location>
</feature>
<dbReference type="PANTHER" id="PTHR30346">
    <property type="entry name" value="TRANSCRIPTIONAL DUAL REGULATOR HCAR-RELATED"/>
    <property type="match status" value="1"/>
</dbReference>
<dbReference type="InterPro" id="IPR036388">
    <property type="entry name" value="WH-like_DNA-bd_sf"/>
</dbReference>
<evidence type="ECO:0000256" key="2">
    <source>
        <dbReference type="ARBA" id="ARBA00023015"/>
    </source>
</evidence>
<dbReference type="CDD" id="cd05466">
    <property type="entry name" value="PBP2_LTTR_substrate"/>
    <property type="match status" value="1"/>
</dbReference>
<dbReference type="PROSITE" id="PS50931">
    <property type="entry name" value="HTH_LYSR"/>
    <property type="match status" value="1"/>
</dbReference>
<comment type="caution">
    <text evidence="6">The sequence shown here is derived from an EMBL/GenBank/DDBJ whole genome shotgun (WGS) entry which is preliminary data.</text>
</comment>
<dbReference type="PANTHER" id="PTHR30346:SF28">
    <property type="entry name" value="HTH-TYPE TRANSCRIPTIONAL REGULATOR CYNR"/>
    <property type="match status" value="1"/>
</dbReference>
<gene>
    <name evidence="6" type="primary">oxyR</name>
    <name evidence="6" type="ORF">CLMAG_17880</name>
</gene>
<dbReference type="InterPro" id="IPR005119">
    <property type="entry name" value="LysR_subst-bd"/>
</dbReference>
<evidence type="ECO:0000313" key="6">
    <source>
        <dbReference type="EMBL" id="KZL91982.1"/>
    </source>
</evidence>
<evidence type="ECO:0000256" key="1">
    <source>
        <dbReference type="ARBA" id="ARBA00009437"/>
    </source>
</evidence>
<dbReference type="PRINTS" id="PR00039">
    <property type="entry name" value="HTHLYSR"/>
</dbReference>
<dbReference type="EMBL" id="LWAE01000002">
    <property type="protein sequence ID" value="KZL91982.1"/>
    <property type="molecule type" value="Genomic_DNA"/>
</dbReference>
<dbReference type="GO" id="GO:0032993">
    <property type="term" value="C:protein-DNA complex"/>
    <property type="evidence" value="ECO:0007669"/>
    <property type="project" value="TreeGrafter"/>
</dbReference>
<dbReference type="Pfam" id="PF00126">
    <property type="entry name" value="HTH_1"/>
    <property type="match status" value="1"/>
</dbReference>
<dbReference type="RefSeq" id="WP_066621035.1">
    <property type="nucleotide sequence ID" value="NZ_FQXL01000004.1"/>
</dbReference>
<dbReference type="STRING" id="1121326.CLMAG_17880"/>
<dbReference type="GO" id="GO:0003700">
    <property type="term" value="F:DNA-binding transcription factor activity"/>
    <property type="evidence" value="ECO:0007669"/>
    <property type="project" value="InterPro"/>
</dbReference>
<accession>A0A161YMR8</accession>
<protein>
    <submittedName>
        <fullName evidence="6">Hydrogen peroxide-inducible genes activator</fullName>
    </submittedName>
</protein>
<keyword evidence="7" id="KW-1185">Reference proteome</keyword>
<dbReference type="Proteomes" id="UP000076603">
    <property type="component" value="Unassembled WGS sequence"/>
</dbReference>
<dbReference type="InterPro" id="IPR000847">
    <property type="entry name" value="LysR_HTH_N"/>
</dbReference>
<evidence type="ECO:0000256" key="4">
    <source>
        <dbReference type="ARBA" id="ARBA00023163"/>
    </source>
</evidence>
<keyword evidence="2" id="KW-0805">Transcription regulation</keyword>
<dbReference type="Gene3D" id="1.10.10.10">
    <property type="entry name" value="Winged helix-like DNA-binding domain superfamily/Winged helix DNA-binding domain"/>
    <property type="match status" value="1"/>
</dbReference>
<evidence type="ECO:0000313" key="7">
    <source>
        <dbReference type="Proteomes" id="UP000076603"/>
    </source>
</evidence>
<name>A0A161YMR8_9CLOT</name>
<proteinExistence type="inferred from homology"/>
<reference evidence="6 7" key="1">
    <citation type="submission" date="2016-04" db="EMBL/GenBank/DDBJ databases">
        <title>Genome sequence of Clostridium magnum DSM 2767.</title>
        <authorList>
            <person name="Poehlein A."/>
            <person name="Uhlig R."/>
            <person name="Fischer R."/>
            <person name="Bahl H."/>
            <person name="Daniel R."/>
        </authorList>
    </citation>
    <scope>NUCLEOTIDE SEQUENCE [LARGE SCALE GENOMIC DNA]</scope>
    <source>
        <strain evidence="6 7">DSM 2767</strain>
    </source>
</reference>
<evidence type="ECO:0000259" key="5">
    <source>
        <dbReference type="PROSITE" id="PS50931"/>
    </source>
</evidence>
<keyword evidence="3" id="KW-0238">DNA-binding</keyword>
<dbReference type="InterPro" id="IPR036390">
    <property type="entry name" value="WH_DNA-bd_sf"/>
</dbReference>
<dbReference type="Gene3D" id="3.40.190.290">
    <property type="match status" value="1"/>
</dbReference>
<organism evidence="6 7">
    <name type="scientific">Clostridium magnum DSM 2767</name>
    <dbReference type="NCBI Taxonomy" id="1121326"/>
    <lineage>
        <taxon>Bacteria</taxon>
        <taxon>Bacillati</taxon>
        <taxon>Bacillota</taxon>
        <taxon>Clostridia</taxon>
        <taxon>Eubacteriales</taxon>
        <taxon>Clostridiaceae</taxon>
        <taxon>Clostridium</taxon>
    </lineage>
</organism>
<dbReference type="GO" id="GO:0003677">
    <property type="term" value="F:DNA binding"/>
    <property type="evidence" value="ECO:0007669"/>
    <property type="project" value="UniProtKB-KW"/>
</dbReference>
<dbReference type="PATRIC" id="fig|1121326.3.peg.1771"/>
<dbReference type="AlphaFoldDB" id="A0A161YMR8"/>
<comment type="similarity">
    <text evidence="1">Belongs to the LysR transcriptional regulatory family.</text>
</comment>
<dbReference type="FunFam" id="1.10.10.10:FF:000001">
    <property type="entry name" value="LysR family transcriptional regulator"/>
    <property type="match status" value="1"/>
</dbReference>